<sequence length="257" mass="29829">NIHFSFSFFLFSPLYITSLLSSLLSSNHIHLFLFLSLSKSLSNSLKLFKTKQFYQNKKLNMESNLPVISKKVWNMVRVAFYMLKKGILKRKLMMDLNMMLKRRGKLAGKAIVNLMFHHHHKHGGSTSSRRSHDSHHQFITSREYEFSCSNTPNHFFSIGKRHHSHNHKHNAQTRLTHDDEVTTMNAVKAVLEMLNNDQAIVEASPALPGFGSSPMVRQLRVTDSPFPLRDDDEKDNQVDKAAEDFIKRFYSQLRKQD</sequence>
<evidence type="ECO:0008006" key="3">
    <source>
        <dbReference type="Google" id="ProtNLM"/>
    </source>
</evidence>
<dbReference type="PANTHER" id="PTHR33265">
    <property type="entry name" value="AVR9/CF-9 RAPIDLY ELICITED PROTEIN-RELATED"/>
    <property type="match status" value="1"/>
</dbReference>
<dbReference type="AlphaFoldDB" id="A0A9D5ANY8"/>
<gene>
    <name evidence="1" type="ORF">KIW84_058155</name>
</gene>
<evidence type="ECO:0000313" key="1">
    <source>
        <dbReference type="EMBL" id="KAI5413904.1"/>
    </source>
</evidence>
<dbReference type="PANTHER" id="PTHR33265:SF8">
    <property type="entry name" value="AVR9_CF-9 RAPIDLY ELICITED PROTEIN 146"/>
    <property type="match status" value="1"/>
</dbReference>
<proteinExistence type="predicted"/>
<accession>A0A9D5ANY8</accession>
<dbReference type="Gramene" id="Psat05G0815500-T1">
    <property type="protein sequence ID" value="KAI5413904.1"/>
    <property type="gene ID" value="KIW84_058155"/>
</dbReference>
<dbReference type="EMBL" id="JAMSHJ010000005">
    <property type="protein sequence ID" value="KAI5413904.1"/>
    <property type="molecule type" value="Genomic_DNA"/>
</dbReference>
<organism evidence="1 2">
    <name type="scientific">Pisum sativum</name>
    <name type="common">Garden pea</name>
    <name type="synonym">Lathyrus oleraceus</name>
    <dbReference type="NCBI Taxonomy" id="3888"/>
    <lineage>
        <taxon>Eukaryota</taxon>
        <taxon>Viridiplantae</taxon>
        <taxon>Streptophyta</taxon>
        <taxon>Embryophyta</taxon>
        <taxon>Tracheophyta</taxon>
        <taxon>Spermatophyta</taxon>
        <taxon>Magnoliopsida</taxon>
        <taxon>eudicotyledons</taxon>
        <taxon>Gunneridae</taxon>
        <taxon>Pentapetalae</taxon>
        <taxon>rosids</taxon>
        <taxon>fabids</taxon>
        <taxon>Fabales</taxon>
        <taxon>Fabaceae</taxon>
        <taxon>Papilionoideae</taxon>
        <taxon>50 kb inversion clade</taxon>
        <taxon>NPAAA clade</taxon>
        <taxon>Hologalegina</taxon>
        <taxon>IRL clade</taxon>
        <taxon>Fabeae</taxon>
        <taxon>Lathyrus</taxon>
    </lineage>
</organism>
<dbReference type="InterPro" id="IPR008480">
    <property type="entry name" value="DUF761_pln"/>
</dbReference>
<evidence type="ECO:0000313" key="2">
    <source>
        <dbReference type="Proteomes" id="UP001058974"/>
    </source>
</evidence>
<keyword evidence="2" id="KW-1185">Reference proteome</keyword>
<name>A0A9D5ANY8_PEA</name>
<feature type="non-terminal residue" evidence="1">
    <location>
        <position position="1"/>
    </location>
</feature>
<comment type="caution">
    <text evidence="1">The sequence shown here is derived from an EMBL/GenBank/DDBJ whole genome shotgun (WGS) entry which is preliminary data.</text>
</comment>
<protein>
    <recommendedName>
        <fullName evidence="3">Avr9/Cf-9 rapidly elicited protein</fullName>
    </recommendedName>
</protein>
<dbReference type="Proteomes" id="UP001058974">
    <property type="component" value="Chromosome 5"/>
</dbReference>
<dbReference type="Pfam" id="PF05553">
    <property type="entry name" value="DUF761"/>
    <property type="match status" value="1"/>
</dbReference>
<reference evidence="1 2" key="1">
    <citation type="journal article" date="2022" name="Nat. Genet.">
        <title>Improved pea reference genome and pan-genome highlight genomic features and evolutionary characteristics.</title>
        <authorList>
            <person name="Yang T."/>
            <person name="Liu R."/>
            <person name="Luo Y."/>
            <person name="Hu S."/>
            <person name="Wang D."/>
            <person name="Wang C."/>
            <person name="Pandey M.K."/>
            <person name="Ge S."/>
            <person name="Xu Q."/>
            <person name="Li N."/>
            <person name="Li G."/>
            <person name="Huang Y."/>
            <person name="Saxena R.K."/>
            <person name="Ji Y."/>
            <person name="Li M."/>
            <person name="Yan X."/>
            <person name="He Y."/>
            <person name="Liu Y."/>
            <person name="Wang X."/>
            <person name="Xiang C."/>
            <person name="Varshney R.K."/>
            <person name="Ding H."/>
            <person name="Gao S."/>
            <person name="Zong X."/>
        </authorList>
    </citation>
    <scope>NUCLEOTIDE SEQUENCE [LARGE SCALE GENOMIC DNA]</scope>
    <source>
        <strain evidence="1 2">cv. Zhongwan 6</strain>
    </source>
</reference>